<protein>
    <submittedName>
        <fullName evidence="1">Uncharacterized protein</fullName>
    </submittedName>
</protein>
<name>A0ACC1S9T0_9HYPO</name>
<evidence type="ECO:0000313" key="2">
    <source>
        <dbReference type="Proteomes" id="UP001148629"/>
    </source>
</evidence>
<gene>
    <name evidence="1" type="ORF">NM208_g7346</name>
</gene>
<organism evidence="1 2">
    <name type="scientific">Fusarium decemcellulare</name>
    <dbReference type="NCBI Taxonomy" id="57161"/>
    <lineage>
        <taxon>Eukaryota</taxon>
        <taxon>Fungi</taxon>
        <taxon>Dikarya</taxon>
        <taxon>Ascomycota</taxon>
        <taxon>Pezizomycotina</taxon>
        <taxon>Sordariomycetes</taxon>
        <taxon>Hypocreomycetidae</taxon>
        <taxon>Hypocreales</taxon>
        <taxon>Nectriaceae</taxon>
        <taxon>Fusarium</taxon>
        <taxon>Fusarium decemcellulare species complex</taxon>
    </lineage>
</organism>
<proteinExistence type="predicted"/>
<accession>A0ACC1S9T0</accession>
<keyword evidence="2" id="KW-1185">Reference proteome</keyword>
<comment type="caution">
    <text evidence="1">The sequence shown here is derived from an EMBL/GenBank/DDBJ whole genome shotgun (WGS) entry which is preliminary data.</text>
</comment>
<sequence length="292" mass="32596">MAGRLKNAIKKRASRLFHGDQAQNPPEGPIPSDSGSNANGTAGNAKPRHRKSLSLLSRISRTDRESPTERDINTSDSVAHPAIHPLAAGPAPRTPRLERPHPGLDSAPAAKHSSEGSDASLRRASQLTERERKLSHSADADELHTRLSQLAIAREPGHPPTELRPSTQDADTIEEAQYELVNDEVFRATNGDTDFHLQNTVDIDHAVHHRAPVIHEQIRPHVHTIYEPRRTRSIHHHEHRKLIQPIIDPNPTILPEQHWLQDEQTGELYRIPDELGEKLRMALGKGSTSEER</sequence>
<dbReference type="EMBL" id="JANRMS010000747">
    <property type="protein sequence ID" value="KAJ3534936.1"/>
    <property type="molecule type" value="Genomic_DNA"/>
</dbReference>
<dbReference type="Proteomes" id="UP001148629">
    <property type="component" value="Unassembled WGS sequence"/>
</dbReference>
<evidence type="ECO:0000313" key="1">
    <source>
        <dbReference type="EMBL" id="KAJ3534936.1"/>
    </source>
</evidence>
<reference evidence="1" key="1">
    <citation type="submission" date="2022-08" db="EMBL/GenBank/DDBJ databases">
        <title>Genome Sequence of Fusarium decemcellulare.</title>
        <authorList>
            <person name="Buettner E."/>
        </authorList>
    </citation>
    <scope>NUCLEOTIDE SEQUENCE</scope>
    <source>
        <strain evidence="1">Babe19</strain>
    </source>
</reference>